<gene>
    <name evidence="1" type="ORF">CK936_15810</name>
</gene>
<proteinExistence type="predicted"/>
<keyword evidence="2" id="KW-1185">Reference proteome</keyword>
<dbReference type="AlphaFoldDB" id="A0A2A2D8X6"/>
<sequence length="87" mass="9820">MSTTITARLSGDDLLLLATAHRHAPGRIPGHIVRELREQHGLRETQYVQRVLGLLRSPEGREAAPALARQWNDYLDRMAAARGEVRR</sequence>
<name>A0A2A2D8X6_9ACTN</name>
<dbReference type="RefSeq" id="WP_095581605.1">
    <property type="nucleotide sequence ID" value="NZ_JAJQQQ010000026.1"/>
</dbReference>
<reference evidence="1 2" key="1">
    <citation type="submission" date="2017-08" db="EMBL/GenBank/DDBJ databases">
        <title>Genome sequence of Streptomyces albireticuli NRRL B-1670.</title>
        <authorList>
            <person name="Graham D.E."/>
            <person name="Mahan K.M."/>
            <person name="Klingeman D.M."/>
            <person name="Hettich R.L."/>
            <person name="Parry R.J."/>
            <person name="Spain J.C."/>
        </authorList>
    </citation>
    <scope>NUCLEOTIDE SEQUENCE [LARGE SCALE GENOMIC DNA]</scope>
    <source>
        <strain evidence="1 2">NRRL B-1670</strain>
    </source>
</reference>
<evidence type="ECO:0000313" key="1">
    <source>
        <dbReference type="EMBL" id="PAU47974.1"/>
    </source>
</evidence>
<organism evidence="1 2">
    <name type="scientific">Streptomyces albireticuli</name>
    <dbReference type="NCBI Taxonomy" id="1940"/>
    <lineage>
        <taxon>Bacteria</taxon>
        <taxon>Bacillati</taxon>
        <taxon>Actinomycetota</taxon>
        <taxon>Actinomycetes</taxon>
        <taxon>Kitasatosporales</taxon>
        <taxon>Streptomycetaceae</taxon>
        <taxon>Streptomyces</taxon>
    </lineage>
</organism>
<protein>
    <submittedName>
        <fullName evidence="1">Uncharacterized protein</fullName>
    </submittedName>
</protein>
<evidence type="ECO:0000313" key="2">
    <source>
        <dbReference type="Proteomes" id="UP000218944"/>
    </source>
</evidence>
<comment type="caution">
    <text evidence="1">The sequence shown here is derived from an EMBL/GenBank/DDBJ whole genome shotgun (WGS) entry which is preliminary data.</text>
</comment>
<dbReference type="Proteomes" id="UP000218944">
    <property type="component" value="Unassembled WGS sequence"/>
</dbReference>
<accession>A0A2A2D8X6</accession>
<dbReference type="EMBL" id="NSJV01000307">
    <property type="protein sequence ID" value="PAU47974.1"/>
    <property type="molecule type" value="Genomic_DNA"/>
</dbReference>